<dbReference type="InterPro" id="IPR036890">
    <property type="entry name" value="HATPase_C_sf"/>
</dbReference>
<dbReference type="InterPro" id="IPR050398">
    <property type="entry name" value="HssS/ArlS-like"/>
</dbReference>
<dbReference type="EC" id="2.7.13.3" evidence="3"/>
<dbReference type="SUPFAM" id="SSF158472">
    <property type="entry name" value="HAMP domain-like"/>
    <property type="match status" value="1"/>
</dbReference>
<dbReference type="InterPro" id="IPR036097">
    <property type="entry name" value="HisK_dim/P_sf"/>
</dbReference>
<keyword evidence="7 19" id="KW-0812">Transmembrane</keyword>
<dbReference type="SMART" id="SM00304">
    <property type="entry name" value="HAMP"/>
    <property type="match status" value="1"/>
</dbReference>
<keyword evidence="12" id="KW-0902">Two-component regulatory system</keyword>
<feature type="domain" description="OmpR/PhoB-type" evidence="23">
    <location>
        <begin position="133"/>
        <end position="232"/>
    </location>
</feature>
<dbReference type="CDD" id="cd00383">
    <property type="entry name" value="trans_reg_C"/>
    <property type="match status" value="1"/>
</dbReference>
<keyword evidence="13" id="KW-0805">Transcription regulation</keyword>
<keyword evidence="9" id="KW-0418">Kinase</keyword>
<evidence type="ECO:0000256" key="15">
    <source>
        <dbReference type="ARBA" id="ARBA00023136"/>
    </source>
</evidence>
<accession>A0ABX6I9Z3</accession>
<evidence type="ECO:0000256" key="19">
    <source>
        <dbReference type="SAM" id="Phobius"/>
    </source>
</evidence>
<keyword evidence="4" id="KW-1003">Cell membrane</keyword>
<evidence type="ECO:0000256" key="12">
    <source>
        <dbReference type="ARBA" id="ARBA00023012"/>
    </source>
</evidence>
<dbReference type="InterPro" id="IPR005467">
    <property type="entry name" value="His_kinase_dom"/>
</dbReference>
<keyword evidence="10" id="KW-0067">ATP-binding</keyword>
<dbReference type="SUPFAM" id="SSF52172">
    <property type="entry name" value="CheY-like"/>
    <property type="match status" value="1"/>
</dbReference>
<dbReference type="Pfam" id="PF00486">
    <property type="entry name" value="Trans_reg_C"/>
    <property type="match status" value="1"/>
</dbReference>
<dbReference type="InterPro" id="IPR011006">
    <property type="entry name" value="CheY-like_superfamily"/>
</dbReference>
<feature type="modified residue" description="4-aspartylphosphate" evidence="17">
    <location>
        <position position="54"/>
    </location>
</feature>
<evidence type="ECO:0000256" key="10">
    <source>
        <dbReference type="ARBA" id="ARBA00022840"/>
    </source>
</evidence>
<evidence type="ECO:0000256" key="16">
    <source>
        <dbReference type="ARBA" id="ARBA00023163"/>
    </source>
</evidence>
<dbReference type="PROSITE" id="PS51755">
    <property type="entry name" value="OMPR_PHOB"/>
    <property type="match status" value="1"/>
</dbReference>
<keyword evidence="14 18" id="KW-0238">DNA-binding</keyword>
<dbReference type="InterPro" id="IPR003594">
    <property type="entry name" value="HATPase_dom"/>
</dbReference>
<evidence type="ECO:0000256" key="5">
    <source>
        <dbReference type="ARBA" id="ARBA00022553"/>
    </source>
</evidence>
<evidence type="ECO:0000313" key="24">
    <source>
        <dbReference type="EMBL" id="QHH90359.1"/>
    </source>
</evidence>
<dbReference type="Pfam" id="PF00512">
    <property type="entry name" value="HisKA"/>
    <property type="match status" value="1"/>
</dbReference>
<dbReference type="PROSITE" id="PS50885">
    <property type="entry name" value="HAMP"/>
    <property type="match status" value="1"/>
</dbReference>
<dbReference type="InterPro" id="IPR004358">
    <property type="entry name" value="Sig_transdc_His_kin-like_C"/>
</dbReference>
<dbReference type="Proteomes" id="UP000464796">
    <property type="component" value="Chromosome"/>
</dbReference>
<keyword evidence="15 19" id="KW-0472">Membrane</keyword>
<keyword evidence="16" id="KW-0804">Transcription</keyword>
<evidence type="ECO:0000256" key="9">
    <source>
        <dbReference type="ARBA" id="ARBA00022777"/>
    </source>
</evidence>
<dbReference type="InterPro" id="IPR036388">
    <property type="entry name" value="WH-like_DNA-bd_sf"/>
</dbReference>
<name>A0ABX6I9Z3_9BACI</name>
<dbReference type="Gene3D" id="3.40.50.2300">
    <property type="match status" value="1"/>
</dbReference>
<dbReference type="PROSITE" id="PS50110">
    <property type="entry name" value="RESPONSE_REGULATORY"/>
    <property type="match status" value="1"/>
</dbReference>
<dbReference type="SMART" id="SM00862">
    <property type="entry name" value="Trans_reg_C"/>
    <property type="match status" value="1"/>
</dbReference>
<dbReference type="EMBL" id="CP041979">
    <property type="protein sequence ID" value="QHH90359.1"/>
    <property type="molecule type" value="Genomic_DNA"/>
</dbReference>
<evidence type="ECO:0000256" key="4">
    <source>
        <dbReference type="ARBA" id="ARBA00022475"/>
    </source>
</evidence>
<dbReference type="Pfam" id="PF00672">
    <property type="entry name" value="HAMP"/>
    <property type="match status" value="1"/>
</dbReference>
<dbReference type="Pfam" id="PF02518">
    <property type="entry name" value="HATPase_c"/>
    <property type="match status" value="1"/>
</dbReference>
<dbReference type="SMART" id="SM00448">
    <property type="entry name" value="REC"/>
    <property type="match status" value="1"/>
</dbReference>
<dbReference type="CDD" id="cd06225">
    <property type="entry name" value="HAMP"/>
    <property type="match status" value="1"/>
</dbReference>
<protein>
    <recommendedName>
        <fullName evidence="3">histidine kinase</fullName>
        <ecNumber evidence="3">2.7.13.3</ecNumber>
    </recommendedName>
</protein>
<evidence type="ECO:0000256" key="11">
    <source>
        <dbReference type="ARBA" id="ARBA00022989"/>
    </source>
</evidence>
<evidence type="ECO:0000256" key="18">
    <source>
        <dbReference type="PROSITE-ProRule" id="PRU01091"/>
    </source>
</evidence>
<feature type="domain" description="Histidine kinase" evidence="20">
    <location>
        <begin position="513"/>
        <end position="730"/>
    </location>
</feature>
<keyword evidence="6" id="KW-0808">Transferase</keyword>
<dbReference type="InterPro" id="IPR001867">
    <property type="entry name" value="OmpR/PhoB-type_DNA-bd"/>
</dbReference>
<evidence type="ECO:0000256" key="8">
    <source>
        <dbReference type="ARBA" id="ARBA00022741"/>
    </source>
</evidence>
<comment type="subcellular location">
    <subcellularLocation>
        <location evidence="2">Cell membrane</location>
        <topology evidence="2">Multi-pass membrane protein</topology>
    </subcellularLocation>
</comment>
<gene>
    <name evidence="24" type="ORF">FPL01_17565</name>
</gene>
<reference evidence="24 25" key="1">
    <citation type="submission" date="2019-07" db="EMBL/GenBank/DDBJ databases">
        <authorList>
            <person name="Yu W.S."/>
            <person name="Cheong H.-M."/>
            <person name="Choi Y."/>
            <person name="Hwang K.J."/>
            <person name="Jung K."/>
            <person name="Lee S."/>
            <person name="Choi C."/>
        </authorList>
    </citation>
    <scope>NUCLEOTIDE SEQUENCE [LARGE SCALE GENOMIC DNA]</scope>
    <source>
        <strain evidence="24 25">NCCP 15909</strain>
    </source>
</reference>
<evidence type="ECO:0000256" key="7">
    <source>
        <dbReference type="ARBA" id="ARBA00022692"/>
    </source>
</evidence>
<keyword evidence="25" id="KW-1185">Reference proteome</keyword>
<evidence type="ECO:0000256" key="13">
    <source>
        <dbReference type="ARBA" id="ARBA00023015"/>
    </source>
</evidence>
<evidence type="ECO:0000256" key="6">
    <source>
        <dbReference type="ARBA" id="ARBA00022679"/>
    </source>
</evidence>
<dbReference type="Pfam" id="PF00072">
    <property type="entry name" value="Response_reg"/>
    <property type="match status" value="1"/>
</dbReference>
<keyword evidence="5 17" id="KW-0597">Phosphoprotein</keyword>
<feature type="domain" description="HAMP" evidence="22">
    <location>
        <begin position="452"/>
        <end position="498"/>
    </location>
</feature>
<evidence type="ECO:0000259" key="22">
    <source>
        <dbReference type="PROSITE" id="PS50885"/>
    </source>
</evidence>
<dbReference type="PANTHER" id="PTHR45528:SF8">
    <property type="entry name" value="HISTIDINE KINASE"/>
    <property type="match status" value="1"/>
</dbReference>
<dbReference type="SUPFAM" id="SSF47384">
    <property type="entry name" value="Homodimeric domain of signal transducing histidine kinase"/>
    <property type="match status" value="1"/>
</dbReference>
<dbReference type="Gene3D" id="1.10.287.130">
    <property type="match status" value="1"/>
</dbReference>
<proteinExistence type="predicted"/>
<dbReference type="Gene3D" id="3.30.565.10">
    <property type="entry name" value="Histidine kinase-like ATPase, C-terminal domain"/>
    <property type="match status" value="1"/>
</dbReference>
<comment type="catalytic activity">
    <reaction evidence="1">
        <text>ATP + protein L-histidine = ADP + protein N-phospho-L-histidine.</text>
        <dbReference type="EC" id="2.7.13.3"/>
    </reaction>
</comment>
<evidence type="ECO:0000256" key="2">
    <source>
        <dbReference type="ARBA" id="ARBA00004651"/>
    </source>
</evidence>
<feature type="transmembrane region" description="Helical" evidence="19">
    <location>
        <begin position="426"/>
        <end position="445"/>
    </location>
</feature>
<sequence length="731" mass="84222">MSKETIMIVDDEKEIRELIAIYLKNEGYRVLQAEDGEEGLELLKENEVHLIVLDVMMPKIDGIHMCMKVREIAEMPIIMLSAKTQDMDKILGLTTGADDYVTKPFNPLELIARVKSQLRRYMKMNGGISVQNENEVEIGDMKINVTTHKVTIADQEVKLTPREFAVLELLARNQGIVMSAEQIYERVWKEEAFQSDNTVMVHIRKIREKIEENPRKPRYVKTVWGVGYKIEKIFKLFHPFNNKIQRIFKKLQCYILKSIRIQLITTFFLCALLGFVVSRAVAPLAEGANSTAYVDYSTGMKSINFQAKQIAEKAISENKMNSLQEIINSKADEHSIALKVLITDETGKVLYKTRQAQEVEINLHNTISNVMNFAVNQVEFNKDVSSIDEIRKEFLTFYPITVEGKNLYMFVSGIPEGSITYDIKEGVFPSLIGIIVFIFSFFYITKKKMKEIEVMVQGVNEIAKGNLAYRIEEKGQDEMALLTKNINQMAEELMVNIEKEREIERQKNELITNVSHDLRTPLTSIMGYLRLLQDAKYENREQYNDYIKIAFSKSEQLKNLIEDLFEYTKLTNENIVLEKQEICINEMLDQLIEELVPHAEEHGLLITKEFPEERINAVVDPEKIVRVFDNLLMNAIKYSKDEGEIKVSLQRQKETIQISVKNPSEEFTKKELDHLFERFYKKDQSRSRVSEGSGLGLAIAKSIVDLQGGDIRAEYEDGQVELIISLPIAEK</sequence>
<feature type="DNA-binding region" description="OmpR/PhoB-type" evidence="18">
    <location>
        <begin position="133"/>
        <end position="232"/>
    </location>
</feature>
<evidence type="ECO:0000259" key="23">
    <source>
        <dbReference type="PROSITE" id="PS51755"/>
    </source>
</evidence>
<dbReference type="Gene3D" id="1.10.10.10">
    <property type="entry name" value="Winged helix-like DNA-binding domain superfamily/Winged helix DNA-binding domain"/>
    <property type="match status" value="1"/>
</dbReference>
<dbReference type="CDD" id="cd00082">
    <property type="entry name" value="HisKA"/>
    <property type="match status" value="1"/>
</dbReference>
<dbReference type="SMART" id="SM00388">
    <property type="entry name" value="HisKA"/>
    <property type="match status" value="1"/>
</dbReference>
<dbReference type="Gene3D" id="6.10.340.10">
    <property type="match status" value="1"/>
</dbReference>
<dbReference type="CDD" id="cd17574">
    <property type="entry name" value="REC_OmpR"/>
    <property type="match status" value="1"/>
</dbReference>
<evidence type="ECO:0000259" key="20">
    <source>
        <dbReference type="PROSITE" id="PS50109"/>
    </source>
</evidence>
<dbReference type="SMART" id="SM00387">
    <property type="entry name" value="HATPase_c"/>
    <property type="match status" value="1"/>
</dbReference>
<dbReference type="InterPro" id="IPR003660">
    <property type="entry name" value="HAMP_dom"/>
</dbReference>
<dbReference type="SUPFAM" id="SSF55874">
    <property type="entry name" value="ATPase domain of HSP90 chaperone/DNA topoisomerase II/histidine kinase"/>
    <property type="match status" value="1"/>
</dbReference>
<feature type="domain" description="Response regulatory" evidence="21">
    <location>
        <begin position="5"/>
        <end position="118"/>
    </location>
</feature>
<keyword evidence="8" id="KW-0547">Nucleotide-binding</keyword>
<organism evidence="24 25">
    <name type="scientific">Bacillus pacificus</name>
    <dbReference type="NCBI Taxonomy" id="2026187"/>
    <lineage>
        <taxon>Bacteria</taxon>
        <taxon>Bacillati</taxon>
        <taxon>Bacillota</taxon>
        <taxon>Bacilli</taxon>
        <taxon>Bacillales</taxon>
        <taxon>Bacillaceae</taxon>
        <taxon>Bacillus</taxon>
        <taxon>Bacillus cereus group</taxon>
    </lineage>
</organism>
<dbReference type="InterPro" id="IPR001789">
    <property type="entry name" value="Sig_transdc_resp-reg_receiver"/>
</dbReference>
<evidence type="ECO:0000256" key="17">
    <source>
        <dbReference type="PROSITE-ProRule" id="PRU00169"/>
    </source>
</evidence>
<dbReference type="PRINTS" id="PR00344">
    <property type="entry name" value="BCTRLSENSOR"/>
</dbReference>
<evidence type="ECO:0000313" key="25">
    <source>
        <dbReference type="Proteomes" id="UP000464796"/>
    </source>
</evidence>
<dbReference type="PANTHER" id="PTHR45528">
    <property type="entry name" value="SENSOR HISTIDINE KINASE CPXA"/>
    <property type="match status" value="1"/>
</dbReference>
<evidence type="ECO:0000259" key="21">
    <source>
        <dbReference type="PROSITE" id="PS50110"/>
    </source>
</evidence>
<evidence type="ECO:0000256" key="3">
    <source>
        <dbReference type="ARBA" id="ARBA00012438"/>
    </source>
</evidence>
<dbReference type="PROSITE" id="PS50109">
    <property type="entry name" value="HIS_KIN"/>
    <property type="match status" value="1"/>
</dbReference>
<dbReference type="InterPro" id="IPR003661">
    <property type="entry name" value="HisK_dim/P_dom"/>
</dbReference>
<evidence type="ECO:0000256" key="1">
    <source>
        <dbReference type="ARBA" id="ARBA00000085"/>
    </source>
</evidence>
<keyword evidence="11 19" id="KW-1133">Transmembrane helix</keyword>
<dbReference type="Gene3D" id="6.10.250.690">
    <property type="match status" value="1"/>
</dbReference>
<evidence type="ECO:0000256" key="14">
    <source>
        <dbReference type="ARBA" id="ARBA00023125"/>
    </source>
</evidence>